<gene>
    <name evidence="1" type="ORF">ACI1P1_06555</name>
</gene>
<comment type="caution">
    <text evidence="1">The sequence shown here is derived from an EMBL/GenBank/DDBJ whole genome shotgun (WGS) entry which is preliminary data.</text>
</comment>
<dbReference type="EMBL" id="JBJURJ010000003">
    <property type="protein sequence ID" value="MFM9327965.1"/>
    <property type="molecule type" value="Genomic_DNA"/>
</dbReference>
<sequence length="86" mass="9807">MDHVIPLKYGGRTAIGNMIPIARWLNASKGNTNIFDWFRDNGERLGIHRVKFAHMIGLLALVNEMSAAEYVEYVYLHFNVDEAANE</sequence>
<name>A0ACC7NUX0_9BACL</name>
<reference evidence="1" key="1">
    <citation type="submission" date="2024-12" db="EMBL/GenBank/DDBJ databases">
        <authorList>
            <person name="Wu N."/>
        </authorList>
    </citation>
    <scope>NUCLEOTIDE SEQUENCE</scope>
    <source>
        <strain evidence="1">P15</strain>
    </source>
</reference>
<evidence type="ECO:0000313" key="2">
    <source>
        <dbReference type="Proteomes" id="UP001631969"/>
    </source>
</evidence>
<protein>
    <submittedName>
        <fullName evidence="1">HNH endonuclease signature motif containing protein</fullName>
    </submittedName>
</protein>
<evidence type="ECO:0000313" key="1">
    <source>
        <dbReference type="EMBL" id="MFM9327965.1"/>
    </source>
</evidence>
<accession>A0ACC7NUX0</accession>
<keyword evidence="1" id="KW-0378">Hydrolase</keyword>
<keyword evidence="1" id="KW-0255">Endonuclease</keyword>
<proteinExistence type="predicted"/>
<keyword evidence="1" id="KW-0540">Nuclease</keyword>
<keyword evidence="2" id="KW-1185">Reference proteome</keyword>
<organism evidence="1 2">
    <name type="scientific">Paenibacillus mesotrionivorans</name>
    <dbReference type="NCBI Taxonomy" id="3160968"/>
    <lineage>
        <taxon>Bacteria</taxon>
        <taxon>Bacillati</taxon>
        <taxon>Bacillota</taxon>
        <taxon>Bacilli</taxon>
        <taxon>Bacillales</taxon>
        <taxon>Paenibacillaceae</taxon>
        <taxon>Paenibacillus</taxon>
    </lineage>
</organism>
<dbReference type="Proteomes" id="UP001631969">
    <property type="component" value="Unassembled WGS sequence"/>
</dbReference>